<dbReference type="GO" id="GO:0005886">
    <property type="term" value="C:plasma membrane"/>
    <property type="evidence" value="ECO:0007669"/>
    <property type="project" value="UniProtKB-SubCell"/>
</dbReference>
<evidence type="ECO:0000313" key="15">
    <source>
        <dbReference type="WBParaSite" id="maker-uti_cns_0002775-snap-gene-0.6-mRNA-1"/>
    </source>
</evidence>
<protein>
    <submittedName>
        <fullName evidence="15 16">G_PROTEIN_RECEP_F1_2 domain-containing protein</fullName>
    </submittedName>
</protein>
<evidence type="ECO:0000256" key="4">
    <source>
        <dbReference type="ARBA" id="ARBA00022989"/>
    </source>
</evidence>
<evidence type="ECO:0000256" key="1">
    <source>
        <dbReference type="ARBA" id="ARBA00004651"/>
    </source>
</evidence>
<reference evidence="15 16" key="1">
    <citation type="submission" date="2016-11" db="UniProtKB">
        <authorList>
            <consortium name="WormBaseParasite"/>
        </authorList>
    </citation>
    <scope>IDENTIFICATION</scope>
</reference>
<comment type="similarity">
    <text evidence="10">Belongs to the G-protein coupled receptor 1 family.</text>
</comment>
<keyword evidence="3 10" id="KW-0812">Transmembrane</keyword>
<dbReference type="Proteomes" id="UP000095280">
    <property type="component" value="Unplaced"/>
</dbReference>
<dbReference type="GO" id="GO:0043410">
    <property type="term" value="P:positive regulation of MAPK cascade"/>
    <property type="evidence" value="ECO:0007669"/>
    <property type="project" value="TreeGrafter"/>
</dbReference>
<dbReference type="PROSITE" id="PS50262">
    <property type="entry name" value="G_PROTEIN_RECEP_F1_2"/>
    <property type="match status" value="1"/>
</dbReference>
<dbReference type="WBParaSite" id="maker-uti_cns_0010177-snap-gene-0.3-mRNA-1">
    <property type="protein sequence ID" value="maker-uti_cns_0010177-snap-gene-0.3-mRNA-1"/>
    <property type="gene ID" value="maker-uti_cns_0010177-snap-gene-0.3"/>
</dbReference>
<keyword evidence="14" id="KW-1185">Reference proteome</keyword>
<evidence type="ECO:0000259" key="13">
    <source>
        <dbReference type="PROSITE" id="PS50262"/>
    </source>
</evidence>
<comment type="subcellular location">
    <subcellularLocation>
        <location evidence="1">Cell membrane</location>
        <topology evidence="1">Multi-pass membrane protein</topology>
    </subcellularLocation>
</comment>
<evidence type="ECO:0000256" key="10">
    <source>
        <dbReference type="RuleBase" id="RU000688"/>
    </source>
</evidence>
<evidence type="ECO:0000256" key="2">
    <source>
        <dbReference type="ARBA" id="ARBA00022475"/>
    </source>
</evidence>
<dbReference type="STRING" id="282301.A0A1I8GQZ4"/>
<keyword evidence="8 10" id="KW-0675">Receptor</keyword>
<keyword evidence="6 12" id="KW-0472">Membrane</keyword>
<dbReference type="InterPro" id="IPR000276">
    <property type="entry name" value="GPCR_Rhodpsn"/>
</dbReference>
<dbReference type="PANTHER" id="PTHR24248:SF199">
    <property type="entry name" value="IP13425P-RELATED"/>
    <property type="match status" value="1"/>
</dbReference>
<dbReference type="PROSITE" id="PS00237">
    <property type="entry name" value="G_PROTEIN_RECEP_F1_1"/>
    <property type="match status" value="1"/>
</dbReference>
<keyword evidence="2" id="KW-1003">Cell membrane</keyword>
<evidence type="ECO:0000256" key="7">
    <source>
        <dbReference type="ARBA" id="ARBA00023157"/>
    </source>
</evidence>
<evidence type="ECO:0000256" key="6">
    <source>
        <dbReference type="ARBA" id="ARBA00023136"/>
    </source>
</evidence>
<dbReference type="InterPro" id="IPR017452">
    <property type="entry name" value="GPCR_Rhodpsn_7TM"/>
</dbReference>
<dbReference type="GO" id="GO:0071880">
    <property type="term" value="P:adenylate cyclase-activating adrenergic receptor signaling pathway"/>
    <property type="evidence" value="ECO:0007669"/>
    <property type="project" value="TreeGrafter"/>
</dbReference>
<dbReference type="WBParaSite" id="maker-uti_cns_0007744-snap-gene-0.3-mRNA-1">
    <property type="protein sequence ID" value="maker-uti_cns_0007744-snap-gene-0.3-mRNA-1"/>
    <property type="gene ID" value="maker-uti_cns_0007744-snap-gene-0.3"/>
</dbReference>
<dbReference type="WBParaSite" id="maker-uti_cns_0002775-snap-gene-0.6-mRNA-1">
    <property type="protein sequence ID" value="maker-uti_cns_0002775-snap-gene-0.6-mRNA-1"/>
    <property type="gene ID" value="maker-uti_cns_0002775-snap-gene-0.6"/>
</dbReference>
<evidence type="ECO:0000256" key="3">
    <source>
        <dbReference type="ARBA" id="ARBA00022692"/>
    </source>
</evidence>
<dbReference type="PRINTS" id="PR00237">
    <property type="entry name" value="GPCRRHODOPSN"/>
</dbReference>
<keyword evidence="7" id="KW-1015">Disulfide bond</keyword>
<feature type="transmembrane region" description="Helical" evidence="12">
    <location>
        <begin position="211"/>
        <end position="231"/>
    </location>
</feature>
<evidence type="ECO:0000256" key="5">
    <source>
        <dbReference type="ARBA" id="ARBA00023040"/>
    </source>
</evidence>
<dbReference type="Pfam" id="PF00001">
    <property type="entry name" value="7tm_1"/>
    <property type="match status" value="1"/>
</dbReference>
<keyword evidence="5 10" id="KW-0297">G-protein coupled receptor</keyword>
<dbReference type="PANTHER" id="PTHR24248">
    <property type="entry name" value="ADRENERGIC RECEPTOR-RELATED G-PROTEIN COUPLED RECEPTOR"/>
    <property type="match status" value="1"/>
</dbReference>
<accession>A0A1I8GQZ4</accession>
<feature type="region of interest" description="Disordered" evidence="11">
    <location>
        <begin position="419"/>
        <end position="455"/>
    </location>
</feature>
<evidence type="ECO:0000313" key="16">
    <source>
        <dbReference type="WBParaSite" id="maker-uti_cns_0007744-snap-gene-0.3-mRNA-1"/>
    </source>
</evidence>
<sequence>MSAPLDWEKLPPNVPCNCTSFEITLFKQEAISLGNMSQQCIDLLPSCNYNLGSKVLLGFILSIIACGTFFGNVLVVMAVALVKKLQNPSNLLIVSLACSDLLVGLLVLPFAIIYQLMNYFPFPEEICNFWTSCDVLLCTSSILNLCAISIDRYLVITKPFEYAVKRTPVRMGLMIAAVWLLSACISIPPLFSSWKNKFSEGHCGYPTNTEYQVYAVFVAFYLPLIIMLVLYGNIFKLARKMAKADEKQKVVHLRQEDKNLIDEQLAPNNNGGVGGARPSVQSGGTSRSGGANSAVAAKKKSSSDTKAIKTLGVIMGCFTLCWLPFFIMQLVGALYKPIHAAVNKLDVPEPMYINEHMFAIFLWLGYVNSFLNPIIYAKFNRDFRMPFKHILLCHCRSINNRLRAEQYAEQYGLTGNSRKASSAATSAGRLQRRRSSDANARRARHNLDNGAEHAM</sequence>
<feature type="transmembrane region" description="Helical" evidence="12">
    <location>
        <begin position="129"/>
        <end position="150"/>
    </location>
</feature>
<evidence type="ECO:0000256" key="12">
    <source>
        <dbReference type="SAM" id="Phobius"/>
    </source>
</evidence>
<dbReference type="SUPFAM" id="SSF81321">
    <property type="entry name" value="Family A G protein-coupled receptor-like"/>
    <property type="match status" value="1"/>
</dbReference>
<feature type="transmembrane region" description="Helical" evidence="12">
    <location>
        <begin position="307"/>
        <end position="327"/>
    </location>
</feature>
<feature type="domain" description="G-protein coupled receptors family 1 profile" evidence="13">
    <location>
        <begin position="71"/>
        <end position="376"/>
    </location>
</feature>
<dbReference type="Gene3D" id="1.20.1070.10">
    <property type="entry name" value="Rhodopsin 7-helix transmembrane proteins"/>
    <property type="match status" value="1"/>
</dbReference>
<feature type="transmembrane region" description="Helical" evidence="12">
    <location>
        <begin position="55"/>
        <end position="79"/>
    </location>
</feature>
<feature type="region of interest" description="Disordered" evidence="11">
    <location>
        <begin position="264"/>
        <end position="297"/>
    </location>
</feature>
<feature type="transmembrane region" description="Helical" evidence="12">
    <location>
        <begin position="357"/>
        <end position="379"/>
    </location>
</feature>
<keyword evidence="9 10" id="KW-0807">Transducer</keyword>
<feature type="compositionally biased region" description="Basic and acidic residues" evidence="11">
    <location>
        <begin position="434"/>
        <end position="455"/>
    </location>
</feature>
<dbReference type="SMART" id="SM01381">
    <property type="entry name" value="7TM_GPCR_Srsx"/>
    <property type="match status" value="1"/>
</dbReference>
<evidence type="ECO:0000256" key="9">
    <source>
        <dbReference type="ARBA" id="ARBA00023224"/>
    </source>
</evidence>
<keyword evidence="4 12" id="KW-1133">Transmembrane helix</keyword>
<dbReference type="OrthoDB" id="5977853at2759"/>
<dbReference type="AlphaFoldDB" id="A0A1I8GQZ4"/>
<dbReference type="CDD" id="cd15329">
    <property type="entry name" value="7tmA_5-HT7"/>
    <property type="match status" value="1"/>
</dbReference>
<feature type="transmembrane region" description="Helical" evidence="12">
    <location>
        <begin position="171"/>
        <end position="191"/>
    </location>
</feature>
<organism evidence="14 15">
    <name type="scientific">Macrostomum lignano</name>
    <dbReference type="NCBI Taxonomy" id="282301"/>
    <lineage>
        <taxon>Eukaryota</taxon>
        <taxon>Metazoa</taxon>
        <taxon>Spiralia</taxon>
        <taxon>Lophotrochozoa</taxon>
        <taxon>Platyhelminthes</taxon>
        <taxon>Rhabditophora</taxon>
        <taxon>Macrostomorpha</taxon>
        <taxon>Macrostomida</taxon>
        <taxon>Macrostomidae</taxon>
        <taxon>Macrostomum</taxon>
    </lineage>
</organism>
<name>A0A1I8GQZ4_9PLAT</name>
<proteinExistence type="inferred from homology"/>
<dbReference type="GO" id="GO:0004993">
    <property type="term" value="F:G protein-coupled serotonin receptor activity"/>
    <property type="evidence" value="ECO:0007669"/>
    <property type="project" value="UniProtKB-ARBA"/>
</dbReference>
<evidence type="ECO:0000313" key="14">
    <source>
        <dbReference type="Proteomes" id="UP000095280"/>
    </source>
</evidence>
<evidence type="ECO:0000256" key="11">
    <source>
        <dbReference type="SAM" id="MobiDB-lite"/>
    </source>
</evidence>
<evidence type="ECO:0000256" key="8">
    <source>
        <dbReference type="ARBA" id="ARBA00023170"/>
    </source>
</evidence>
<feature type="transmembrane region" description="Helical" evidence="12">
    <location>
        <begin position="91"/>
        <end position="117"/>
    </location>
</feature>